<feature type="transmembrane region" description="Helical" evidence="8">
    <location>
        <begin position="129"/>
        <end position="150"/>
    </location>
</feature>
<gene>
    <name evidence="9" type="ORF">D8M03_17020</name>
</gene>
<evidence type="ECO:0000256" key="5">
    <source>
        <dbReference type="ARBA" id="ARBA00022833"/>
    </source>
</evidence>
<evidence type="ECO:0000313" key="10">
    <source>
        <dbReference type="Proteomes" id="UP000272238"/>
    </source>
</evidence>
<accession>A0A494YS02</accession>
<keyword evidence="10" id="KW-1185">Reference proteome</keyword>
<sequence length="237" mass="26808">MWLSAFLSTFFGIFIGGSIALLLKGFQQKIDIIYAICAGLILGLISIEMMPEMIEMSGWFNSLLGVFLGIILFRGFHSIFHFNQTENLSLKENLHIQTSLLLMLSISIHNFPMGIMFGTNLDSDLKNTLLQALFFHSIPEGVILFTPLMLVKRNHYLWIFFSFLVSIPVAAGVYIGKYIDQEFYLISSFIMSFTIGMIFMVTISEILFVSLKNSSAIKIVFFALMGFGMIALYLKLI</sequence>
<feature type="transmembrane region" description="Helical" evidence="8">
    <location>
        <begin position="59"/>
        <end position="80"/>
    </location>
</feature>
<dbReference type="RefSeq" id="WP_121215993.1">
    <property type="nucleotide sequence ID" value="NZ_RBZN01000085.1"/>
</dbReference>
<dbReference type="Pfam" id="PF02535">
    <property type="entry name" value="Zip"/>
    <property type="match status" value="1"/>
</dbReference>
<evidence type="ECO:0000256" key="6">
    <source>
        <dbReference type="ARBA" id="ARBA00022989"/>
    </source>
</evidence>
<evidence type="ECO:0000313" key="9">
    <source>
        <dbReference type="EMBL" id="RKQ12375.1"/>
    </source>
</evidence>
<name>A0A494YS02_9BACL</name>
<evidence type="ECO:0000256" key="1">
    <source>
        <dbReference type="ARBA" id="ARBA00004651"/>
    </source>
</evidence>
<evidence type="ECO:0000256" key="8">
    <source>
        <dbReference type="SAM" id="Phobius"/>
    </source>
</evidence>
<dbReference type="AlphaFoldDB" id="A0A494YS02"/>
<protein>
    <submittedName>
        <fullName evidence="9">Divalent cation transporter</fullName>
    </submittedName>
</protein>
<keyword evidence="6 8" id="KW-1133">Transmembrane helix</keyword>
<reference evidence="9 10" key="1">
    <citation type="journal article" date="2016" name="Antonie Van Leeuwenhoek">
        <title>Lysinibacillus endophyticus sp. nov., an indole-3-acetic acid producing endophytic bacterium isolated from corn root (Zea mays cv. Xinken-5).</title>
        <authorList>
            <person name="Yu J."/>
            <person name="Guan X."/>
            <person name="Liu C."/>
            <person name="Xiang W."/>
            <person name="Yu Z."/>
            <person name="Liu X."/>
            <person name="Wang G."/>
        </authorList>
    </citation>
    <scope>NUCLEOTIDE SEQUENCE [LARGE SCALE GENOMIC DNA]</scope>
    <source>
        <strain evidence="9 10">DSM 100506</strain>
    </source>
</reference>
<keyword evidence="3" id="KW-1003">Cell membrane</keyword>
<dbReference type="GO" id="GO:0005886">
    <property type="term" value="C:plasma membrane"/>
    <property type="evidence" value="ECO:0007669"/>
    <property type="project" value="UniProtKB-SubCell"/>
</dbReference>
<comment type="caution">
    <text evidence="9">The sequence shown here is derived from an EMBL/GenBank/DDBJ whole genome shotgun (WGS) entry which is preliminary data.</text>
</comment>
<evidence type="ECO:0000256" key="4">
    <source>
        <dbReference type="ARBA" id="ARBA00022692"/>
    </source>
</evidence>
<evidence type="ECO:0000256" key="7">
    <source>
        <dbReference type="ARBA" id="ARBA00023136"/>
    </source>
</evidence>
<comment type="similarity">
    <text evidence="2">Belongs to the ZIP transporter (TC 2.A.5) family.</text>
</comment>
<keyword evidence="5" id="KW-0862">Zinc</keyword>
<evidence type="ECO:0000256" key="2">
    <source>
        <dbReference type="ARBA" id="ARBA00006939"/>
    </source>
</evidence>
<feature type="transmembrane region" description="Helical" evidence="8">
    <location>
        <begin position="100"/>
        <end position="117"/>
    </location>
</feature>
<dbReference type="EMBL" id="RBZN01000085">
    <property type="protein sequence ID" value="RKQ12375.1"/>
    <property type="molecule type" value="Genomic_DNA"/>
</dbReference>
<feature type="transmembrane region" description="Helical" evidence="8">
    <location>
        <begin position="156"/>
        <end position="176"/>
    </location>
</feature>
<dbReference type="PANTHER" id="PTHR11040">
    <property type="entry name" value="ZINC/IRON TRANSPORTER"/>
    <property type="match status" value="1"/>
</dbReference>
<feature type="transmembrane region" description="Helical" evidence="8">
    <location>
        <begin position="215"/>
        <end position="234"/>
    </location>
</feature>
<dbReference type="PANTHER" id="PTHR11040:SF211">
    <property type="entry name" value="ZINC TRANSPORTER ZIP11"/>
    <property type="match status" value="1"/>
</dbReference>
<feature type="transmembrane region" description="Helical" evidence="8">
    <location>
        <begin position="183"/>
        <end position="209"/>
    </location>
</feature>
<dbReference type="OrthoDB" id="9787346at2"/>
<feature type="transmembrane region" description="Helical" evidence="8">
    <location>
        <begin position="30"/>
        <end position="47"/>
    </location>
</feature>
<comment type="subcellular location">
    <subcellularLocation>
        <location evidence="1">Cell membrane</location>
        <topology evidence="1">Multi-pass membrane protein</topology>
    </subcellularLocation>
</comment>
<keyword evidence="4 8" id="KW-0812">Transmembrane</keyword>
<keyword evidence="7 8" id="KW-0472">Membrane</keyword>
<proteinExistence type="inferred from homology"/>
<dbReference type="GO" id="GO:0005385">
    <property type="term" value="F:zinc ion transmembrane transporter activity"/>
    <property type="evidence" value="ECO:0007669"/>
    <property type="project" value="TreeGrafter"/>
</dbReference>
<dbReference type="Proteomes" id="UP000272238">
    <property type="component" value="Unassembled WGS sequence"/>
</dbReference>
<organism evidence="9 10">
    <name type="scientific">Ureibacillus endophyticus</name>
    <dbReference type="NCBI Taxonomy" id="1978490"/>
    <lineage>
        <taxon>Bacteria</taxon>
        <taxon>Bacillati</taxon>
        <taxon>Bacillota</taxon>
        <taxon>Bacilli</taxon>
        <taxon>Bacillales</taxon>
        <taxon>Caryophanaceae</taxon>
        <taxon>Ureibacillus</taxon>
    </lineage>
</organism>
<dbReference type="InterPro" id="IPR003689">
    <property type="entry name" value="ZIP"/>
</dbReference>
<evidence type="ECO:0000256" key="3">
    <source>
        <dbReference type="ARBA" id="ARBA00022475"/>
    </source>
</evidence>